<organism evidence="5 6">
    <name type="scientific">Armillaria tabescens</name>
    <name type="common">Ringless honey mushroom</name>
    <name type="synonym">Agaricus tabescens</name>
    <dbReference type="NCBI Taxonomy" id="1929756"/>
    <lineage>
        <taxon>Eukaryota</taxon>
        <taxon>Fungi</taxon>
        <taxon>Dikarya</taxon>
        <taxon>Basidiomycota</taxon>
        <taxon>Agaricomycotina</taxon>
        <taxon>Agaricomycetes</taxon>
        <taxon>Agaricomycetidae</taxon>
        <taxon>Agaricales</taxon>
        <taxon>Marasmiineae</taxon>
        <taxon>Physalacriaceae</taxon>
        <taxon>Desarmillaria</taxon>
    </lineage>
</organism>
<evidence type="ECO:0000313" key="5">
    <source>
        <dbReference type="EMBL" id="KAK0465960.1"/>
    </source>
</evidence>
<dbReference type="InterPro" id="IPR007219">
    <property type="entry name" value="XnlR_reg_dom"/>
</dbReference>
<accession>A0AA39U2W9</accession>
<dbReference type="Pfam" id="PF04082">
    <property type="entry name" value="Fungal_trans"/>
    <property type="match status" value="1"/>
</dbReference>
<dbReference type="Proteomes" id="UP001175211">
    <property type="component" value="Unassembled WGS sequence"/>
</dbReference>
<proteinExistence type="predicted"/>
<dbReference type="GO" id="GO:0006351">
    <property type="term" value="P:DNA-templated transcription"/>
    <property type="evidence" value="ECO:0007669"/>
    <property type="project" value="InterPro"/>
</dbReference>
<feature type="domain" description="Xylanolytic transcriptional activator regulatory" evidence="4">
    <location>
        <begin position="305"/>
        <end position="381"/>
    </location>
</feature>
<evidence type="ECO:0000256" key="2">
    <source>
        <dbReference type="ARBA" id="ARBA00023242"/>
    </source>
</evidence>
<comment type="caution">
    <text evidence="5">The sequence shown here is derived from an EMBL/GenBank/DDBJ whole genome shotgun (WGS) entry which is preliminary data.</text>
</comment>
<name>A0AA39U2W9_ARMTA</name>
<dbReference type="PANTHER" id="PTHR31001">
    <property type="entry name" value="UNCHARACTERIZED TRANSCRIPTIONAL REGULATORY PROTEIN"/>
    <property type="match status" value="1"/>
</dbReference>
<sequence>MPKEPEKKPRRKPGRVPCEKCVSRGCGSICPDGSLTSGKGNRMLLKILQSTVSSEPHPLLRTDLLQLKSPQSTLPTQNGSAGPSTTNGPTPTSANPQSIPWDSLQSLSKSEATMKISSMRLVSTLTIGGHGESSFLGKTARSEALSKPQSTSTLVLPRVSKRIIESNCADPLDESLGHEIFSLLPPLSEAVRLCEVYLEHGKYLYSTVDRTELFDEVLSCIYRAECVSCHHTLYFLFSVFALAVLFDQERPAYSVEAQEYYYLARAAIGLSSINNHQTLRAIQGMIHLTEYETYSDWEALGTNSEWITMGCAVQLGQSLTLRLQILTAPAGSLGKLPVSVEVRIFWQLFACDTWTSFLFGRPPSMSAQYIDCALPKDTEEIINADGERETGFHSWMWQYATLMHSVMGAAFGVKVPAYAVILDLDRKIRDFPVPLRFRPCTNYGSKVLRPEHYMQRWMVLMSKESVLLNLHRTSRTDLARHRYLPSVMATYRSAWRIMQSLKMLRTYAPLLSNRVNLAWSHALSAAIVMCILVTRAPNSTMTKPSLQELDLVAQLFEEAAPNCRAAANTLVRLYFLEMRFLLSCCRTRSKCCGNKAHEAAIYPPDELDRLGGKTHLISSIRFRYAHRCIYPIASATLPAIVPEVLSTEVPFSGGDGFGFFAQQSPSLGEFGGVPPTQPPQPAPYHSAFGFAAAAAPMLDATWQSFC</sequence>
<dbReference type="AlphaFoldDB" id="A0AA39U2W9"/>
<evidence type="ECO:0000313" key="6">
    <source>
        <dbReference type="Proteomes" id="UP001175211"/>
    </source>
</evidence>
<evidence type="ECO:0000259" key="4">
    <source>
        <dbReference type="SMART" id="SM00906"/>
    </source>
</evidence>
<dbReference type="GO" id="GO:0005634">
    <property type="term" value="C:nucleus"/>
    <property type="evidence" value="ECO:0007669"/>
    <property type="project" value="UniProtKB-SubCell"/>
</dbReference>
<dbReference type="RefSeq" id="XP_060336787.1">
    <property type="nucleotide sequence ID" value="XM_060471455.1"/>
</dbReference>
<comment type="subcellular location">
    <subcellularLocation>
        <location evidence="1">Nucleus</location>
    </subcellularLocation>
</comment>
<evidence type="ECO:0000256" key="3">
    <source>
        <dbReference type="SAM" id="MobiDB-lite"/>
    </source>
</evidence>
<protein>
    <recommendedName>
        <fullName evidence="4">Xylanolytic transcriptional activator regulatory domain-containing protein</fullName>
    </recommendedName>
</protein>
<dbReference type="GO" id="GO:0003677">
    <property type="term" value="F:DNA binding"/>
    <property type="evidence" value="ECO:0007669"/>
    <property type="project" value="InterPro"/>
</dbReference>
<keyword evidence="2" id="KW-0539">Nucleus</keyword>
<reference evidence="5" key="1">
    <citation type="submission" date="2023-06" db="EMBL/GenBank/DDBJ databases">
        <authorList>
            <consortium name="Lawrence Berkeley National Laboratory"/>
            <person name="Ahrendt S."/>
            <person name="Sahu N."/>
            <person name="Indic B."/>
            <person name="Wong-Bajracharya J."/>
            <person name="Merenyi Z."/>
            <person name="Ke H.-M."/>
            <person name="Monk M."/>
            <person name="Kocsube S."/>
            <person name="Drula E."/>
            <person name="Lipzen A."/>
            <person name="Balint B."/>
            <person name="Henrissat B."/>
            <person name="Andreopoulos B."/>
            <person name="Martin F.M."/>
            <person name="Harder C.B."/>
            <person name="Rigling D."/>
            <person name="Ford K.L."/>
            <person name="Foster G.D."/>
            <person name="Pangilinan J."/>
            <person name="Papanicolaou A."/>
            <person name="Barry K."/>
            <person name="LaButti K."/>
            <person name="Viragh M."/>
            <person name="Koriabine M."/>
            <person name="Yan M."/>
            <person name="Riley R."/>
            <person name="Champramary S."/>
            <person name="Plett K.L."/>
            <person name="Tsai I.J."/>
            <person name="Slot J."/>
            <person name="Sipos G."/>
            <person name="Plett J."/>
            <person name="Nagy L.G."/>
            <person name="Grigoriev I.V."/>
        </authorList>
    </citation>
    <scope>NUCLEOTIDE SEQUENCE</scope>
    <source>
        <strain evidence="5">CCBAS 213</strain>
    </source>
</reference>
<dbReference type="GO" id="GO:0008270">
    <property type="term" value="F:zinc ion binding"/>
    <property type="evidence" value="ECO:0007669"/>
    <property type="project" value="InterPro"/>
</dbReference>
<dbReference type="SMART" id="SM00906">
    <property type="entry name" value="Fungal_trans"/>
    <property type="match status" value="1"/>
</dbReference>
<feature type="region of interest" description="Disordered" evidence="3">
    <location>
        <begin position="70"/>
        <end position="101"/>
    </location>
</feature>
<keyword evidence="6" id="KW-1185">Reference proteome</keyword>
<evidence type="ECO:0000256" key="1">
    <source>
        <dbReference type="ARBA" id="ARBA00004123"/>
    </source>
</evidence>
<dbReference type="CDD" id="cd12148">
    <property type="entry name" value="fungal_TF_MHR"/>
    <property type="match status" value="1"/>
</dbReference>
<feature type="compositionally biased region" description="Low complexity" evidence="3">
    <location>
        <begin position="79"/>
        <end position="96"/>
    </location>
</feature>
<dbReference type="InterPro" id="IPR050613">
    <property type="entry name" value="Sec_Metabolite_Reg"/>
</dbReference>
<dbReference type="GeneID" id="85355003"/>
<gene>
    <name evidence="5" type="ORF">EV420DRAFT_1508988</name>
</gene>
<dbReference type="EMBL" id="JAUEPS010000004">
    <property type="protein sequence ID" value="KAK0465960.1"/>
    <property type="molecule type" value="Genomic_DNA"/>
</dbReference>